<reference evidence="18" key="2">
    <citation type="submission" date="2025-09" db="UniProtKB">
        <authorList>
            <consortium name="Ensembl"/>
        </authorList>
    </citation>
    <scope>IDENTIFICATION</scope>
</reference>
<keyword evidence="5" id="KW-1003">Cell membrane</keyword>
<dbReference type="InterPro" id="IPR008253">
    <property type="entry name" value="Marvel"/>
</dbReference>
<organism evidence="18 19">
    <name type="scientific">Varanus komodoensis</name>
    <name type="common">Komodo dragon</name>
    <dbReference type="NCBI Taxonomy" id="61221"/>
    <lineage>
        <taxon>Eukaryota</taxon>
        <taxon>Metazoa</taxon>
        <taxon>Chordata</taxon>
        <taxon>Craniata</taxon>
        <taxon>Vertebrata</taxon>
        <taxon>Euteleostomi</taxon>
        <taxon>Lepidosauria</taxon>
        <taxon>Squamata</taxon>
        <taxon>Bifurcata</taxon>
        <taxon>Unidentata</taxon>
        <taxon>Episquamata</taxon>
        <taxon>Toxicofera</taxon>
        <taxon>Anguimorpha</taxon>
        <taxon>Paleoanguimorpha</taxon>
        <taxon>Varanoidea</taxon>
        <taxon>Varanidae</taxon>
        <taxon>Varanus</taxon>
    </lineage>
</organism>
<comment type="similarity">
    <text evidence="3 12">Belongs to the ELL/occludin family.</text>
</comment>
<dbReference type="PROSITE" id="PS51225">
    <property type="entry name" value="MARVEL"/>
    <property type="match status" value="1"/>
</dbReference>
<feature type="region of interest" description="Disordered" evidence="14">
    <location>
        <begin position="109"/>
        <end position="148"/>
    </location>
</feature>
<evidence type="ECO:0000256" key="12">
    <source>
        <dbReference type="PROSITE-ProRule" id="PRU01324"/>
    </source>
</evidence>
<dbReference type="Pfam" id="PF01284">
    <property type="entry name" value="MARVEL"/>
    <property type="match status" value="1"/>
</dbReference>
<dbReference type="GO" id="GO:0005923">
    <property type="term" value="C:bicellular tight junction"/>
    <property type="evidence" value="ECO:0007669"/>
    <property type="project" value="UniProtKB-SubCell"/>
</dbReference>
<dbReference type="Pfam" id="PF07303">
    <property type="entry name" value="Occludin_ELL"/>
    <property type="match status" value="1"/>
</dbReference>
<keyword evidence="4" id="KW-0796">Tight junction</keyword>
<comment type="subcellular location">
    <subcellularLocation>
        <location evidence="1">Cell junction</location>
        <location evidence="1">Tight junction</location>
    </subcellularLocation>
    <subcellularLocation>
        <location evidence="2">Cell membrane</location>
        <topology evidence="2">Multi-pass membrane protein</topology>
    </subcellularLocation>
</comment>
<feature type="compositionally biased region" description="Polar residues" evidence="14">
    <location>
        <begin position="36"/>
        <end position="55"/>
    </location>
</feature>
<evidence type="ECO:0000259" key="16">
    <source>
        <dbReference type="PROSITE" id="PS51225"/>
    </source>
</evidence>
<evidence type="ECO:0000256" key="3">
    <source>
        <dbReference type="ARBA" id="ARBA00009171"/>
    </source>
</evidence>
<name>A0A8D2LMC1_VARKO</name>
<dbReference type="SUPFAM" id="SSF144292">
    <property type="entry name" value="occludin/ELL-like"/>
    <property type="match status" value="1"/>
</dbReference>
<keyword evidence="19" id="KW-1185">Reference proteome</keyword>
<evidence type="ECO:0000256" key="8">
    <source>
        <dbReference type="ARBA" id="ARBA00022989"/>
    </source>
</evidence>
<feature type="domain" description="OCEL" evidence="17">
    <location>
        <begin position="415"/>
        <end position="526"/>
    </location>
</feature>
<evidence type="ECO:0000256" key="7">
    <source>
        <dbReference type="ARBA" id="ARBA00022949"/>
    </source>
</evidence>
<evidence type="ECO:0000256" key="13">
    <source>
        <dbReference type="SAM" id="Coils"/>
    </source>
</evidence>
<dbReference type="GO" id="GO:0070830">
    <property type="term" value="P:bicellular tight junction assembly"/>
    <property type="evidence" value="ECO:0007669"/>
    <property type="project" value="TreeGrafter"/>
</dbReference>
<reference evidence="18" key="1">
    <citation type="submission" date="2025-08" db="UniProtKB">
        <authorList>
            <consortium name="Ensembl"/>
        </authorList>
    </citation>
    <scope>IDENTIFICATION</scope>
</reference>
<keyword evidence="6 11" id="KW-0812">Transmembrane</keyword>
<feature type="transmembrane region" description="Helical" evidence="15">
    <location>
        <begin position="257"/>
        <end position="277"/>
    </location>
</feature>
<evidence type="ECO:0008006" key="20">
    <source>
        <dbReference type="Google" id="ProtNLM"/>
    </source>
</evidence>
<dbReference type="PANTHER" id="PTHR23288:SF15">
    <property type="entry name" value="OCCLUDIN_ELL DOMAIN-CONTAINING PROTEIN 1"/>
    <property type="match status" value="1"/>
</dbReference>
<evidence type="ECO:0000259" key="17">
    <source>
        <dbReference type="PROSITE" id="PS51980"/>
    </source>
</evidence>
<evidence type="ECO:0000256" key="6">
    <source>
        <dbReference type="ARBA" id="ARBA00022692"/>
    </source>
</evidence>
<dbReference type="InterPro" id="IPR010844">
    <property type="entry name" value="Occludin_ELL"/>
</dbReference>
<evidence type="ECO:0000256" key="4">
    <source>
        <dbReference type="ARBA" id="ARBA00022427"/>
    </source>
</evidence>
<feature type="region of interest" description="Disordered" evidence="14">
    <location>
        <begin position="1"/>
        <end position="61"/>
    </location>
</feature>
<gene>
    <name evidence="18" type="primary">LOC123018693</name>
</gene>
<dbReference type="InterPro" id="IPR031176">
    <property type="entry name" value="ELL/occludin"/>
</dbReference>
<evidence type="ECO:0000256" key="15">
    <source>
        <dbReference type="SAM" id="Phobius"/>
    </source>
</evidence>
<proteinExistence type="inferred from homology"/>
<dbReference type="GO" id="GO:0016324">
    <property type="term" value="C:apical plasma membrane"/>
    <property type="evidence" value="ECO:0007669"/>
    <property type="project" value="TreeGrafter"/>
</dbReference>
<feature type="transmembrane region" description="Helical" evidence="15">
    <location>
        <begin position="169"/>
        <end position="192"/>
    </location>
</feature>
<evidence type="ECO:0000256" key="2">
    <source>
        <dbReference type="ARBA" id="ARBA00004651"/>
    </source>
</evidence>
<dbReference type="GO" id="GO:0031410">
    <property type="term" value="C:cytoplasmic vesicle"/>
    <property type="evidence" value="ECO:0007669"/>
    <property type="project" value="TreeGrafter"/>
</dbReference>
<keyword evidence="7" id="KW-0965">Cell junction</keyword>
<sequence>MAAEDDPLQPLSWGQTTGGQPHPMEASTKDPGTSLVPRSSPSCGVLPSASSSQAQEWPLLKPVRRFAPPSAATAEADQVKPPLLTCSPEGAPLVHPWSGCPRRTAFAARECSSDGENESPPSDAAATPTLGRPPAAMDQGSRPTAPPSYEEKLEAYNQKYSYMKSWPGLLRLMGALELIFGGMVFACTAAYIQKDYQWPQLYGDFAGAGYGYGYVGPMAPFVLVVASLAWLVTVILLGLGVTMYYRTILLNSHWWPLTEFALNLTLSLLYMAAAIAYVNDVRRGGLCYSVFAANPLVMALCQVEGGQVAAIVFLFLTMLLYLGGSFTCLKMWQREAIRKRLLSLVRPRPADDGCWTAPTGPLPFPAPSHCRGQLLSTKTLPTRARWPKGLHLLGHETNSHVCASSLLMVCFVLVFGLRRNYPSIGSMTEREKYKAVFNDLYAEYKELYREISAAEQKFQDLDAMMRQLPRHYQNRKEQSRLSAVRKEYRTKRKDPAYLEKQQRRDYLKRKLAHLKAQIQAYDWEAGEGSVAF</sequence>
<feature type="transmembrane region" description="Helical" evidence="15">
    <location>
        <begin position="308"/>
        <end position="332"/>
    </location>
</feature>
<evidence type="ECO:0000313" key="19">
    <source>
        <dbReference type="Proteomes" id="UP000694545"/>
    </source>
</evidence>
<dbReference type="Proteomes" id="UP000694545">
    <property type="component" value="Unplaced"/>
</dbReference>
<feature type="transmembrane region" description="Helical" evidence="15">
    <location>
        <begin position="221"/>
        <end position="245"/>
    </location>
</feature>
<evidence type="ECO:0000256" key="10">
    <source>
        <dbReference type="ARBA" id="ARBA00023136"/>
    </source>
</evidence>
<evidence type="ECO:0000256" key="11">
    <source>
        <dbReference type="PROSITE-ProRule" id="PRU00581"/>
    </source>
</evidence>
<evidence type="ECO:0000256" key="5">
    <source>
        <dbReference type="ARBA" id="ARBA00022475"/>
    </source>
</evidence>
<dbReference type="PANTHER" id="PTHR23288">
    <property type="entry name" value="OCCLUDIN AND RNA POLYMERASE II ELONGATION FACTOR ELL"/>
    <property type="match status" value="1"/>
</dbReference>
<feature type="coiled-coil region" evidence="13">
    <location>
        <begin position="437"/>
        <end position="464"/>
    </location>
</feature>
<dbReference type="AlphaFoldDB" id="A0A8D2LMC1"/>
<evidence type="ECO:0000256" key="1">
    <source>
        <dbReference type="ARBA" id="ARBA00004435"/>
    </source>
</evidence>
<keyword evidence="8 15" id="KW-1133">Transmembrane helix</keyword>
<dbReference type="Gene3D" id="6.10.140.340">
    <property type="match status" value="1"/>
</dbReference>
<evidence type="ECO:0000256" key="9">
    <source>
        <dbReference type="ARBA" id="ARBA00023054"/>
    </source>
</evidence>
<evidence type="ECO:0000256" key="14">
    <source>
        <dbReference type="SAM" id="MobiDB-lite"/>
    </source>
</evidence>
<evidence type="ECO:0000313" key="18">
    <source>
        <dbReference type="Ensembl" id="ENSVKKP00000023940.1"/>
    </source>
</evidence>
<accession>A0A8D2LMC1</accession>
<protein>
    <recommendedName>
        <fullName evidence="20">MARVEL domain-containing protein 2</fullName>
    </recommendedName>
</protein>
<keyword evidence="9 13" id="KW-0175">Coiled coil</keyword>
<keyword evidence="10 11" id="KW-0472">Membrane</keyword>
<dbReference type="Ensembl" id="ENSVKKT00000024526.1">
    <property type="protein sequence ID" value="ENSVKKP00000023940.1"/>
    <property type="gene ID" value="ENSVKKG00000015751.1"/>
</dbReference>
<dbReference type="PROSITE" id="PS51980">
    <property type="entry name" value="OCEL"/>
    <property type="match status" value="1"/>
</dbReference>
<feature type="domain" description="MARVEL" evidence="16">
    <location>
        <begin position="165"/>
        <end position="333"/>
    </location>
</feature>